<protein>
    <recommendedName>
        <fullName evidence="7">S-adenosyl-L-methionine-dependent methyltransferases superfamily protein</fullName>
    </recommendedName>
</protein>
<evidence type="ECO:0000313" key="5">
    <source>
        <dbReference type="EMBL" id="KAI5330498.1"/>
    </source>
</evidence>
<reference evidence="5 6" key="1">
    <citation type="journal article" date="2022" name="G3 (Bethesda)">
        <title>Whole-genome sequence and methylome profiling of the almond [Prunus dulcis (Mill.) D.A. Webb] cultivar 'Nonpareil'.</title>
        <authorList>
            <person name="D'Amico-Willman K.M."/>
            <person name="Ouma W.Z."/>
            <person name="Meulia T."/>
            <person name="Sideli G.M."/>
            <person name="Gradziel T.M."/>
            <person name="Fresnedo-Ramirez J."/>
        </authorList>
    </citation>
    <scope>NUCLEOTIDE SEQUENCE [LARGE SCALE GENOMIC DNA]</scope>
    <source>
        <strain evidence="5">Clone GOH B32 T37-40</strain>
    </source>
</reference>
<dbReference type="GO" id="GO:0046872">
    <property type="term" value="F:metal ion binding"/>
    <property type="evidence" value="ECO:0007669"/>
    <property type="project" value="UniProtKB-KW"/>
</dbReference>
<dbReference type="Pfam" id="PF03492">
    <property type="entry name" value="Methyltransf_7"/>
    <property type="match status" value="1"/>
</dbReference>
<sequence>MCVFFMRGVVREEKVDSFNIPIYNTSPQELEAAVEKNGCFSTEKMENLPRISALDIDNVTRRAQLIAYHIRATTEGLIKQEFGDEILDELFGLYSKKLEQQPSIFESGKAINFLLVLKRNAN</sequence>
<dbReference type="Gene3D" id="1.10.1200.270">
    <property type="entry name" value="Methyltransferase, alpha-helical capping domain"/>
    <property type="match status" value="1"/>
</dbReference>
<keyword evidence="6" id="KW-1185">Reference proteome</keyword>
<dbReference type="InterPro" id="IPR005299">
    <property type="entry name" value="MeTrfase_7"/>
</dbReference>
<dbReference type="EMBL" id="JAJFAZ020000005">
    <property type="protein sequence ID" value="KAI5330498.1"/>
    <property type="molecule type" value="Genomic_DNA"/>
</dbReference>
<name>A0AAD4VSP9_PRUDU</name>
<dbReference type="InterPro" id="IPR042086">
    <property type="entry name" value="MeTrfase_capping"/>
</dbReference>
<dbReference type="PANTHER" id="PTHR31009">
    <property type="entry name" value="S-ADENOSYL-L-METHIONINE:CARBOXYL METHYLTRANSFERASE FAMILY PROTEIN"/>
    <property type="match status" value="1"/>
</dbReference>
<gene>
    <name evidence="5" type="ORF">L3X38_029896</name>
</gene>
<evidence type="ECO:0000313" key="6">
    <source>
        <dbReference type="Proteomes" id="UP001054821"/>
    </source>
</evidence>
<dbReference type="AlphaFoldDB" id="A0AAD4VSP9"/>
<evidence type="ECO:0000256" key="3">
    <source>
        <dbReference type="ARBA" id="ARBA00022723"/>
    </source>
</evidence>
<evidence type="ECO:0008006" key="7">
    <source>
        <dbReference type="Google" id="ProtNLM"/>
    </source>
</evidence>
<dbReference type="GO" id="GO:0008168">
    <property type="term" value="F:methyltransferase activity"/>
    <property type="evidence" value="ECO:0007669"/>
    <property type="project" value="UniProtKB-KW"/>
</dbReference>
<keyword evidence="1" id="KW-0489">Methyltransferase</keyword>
<dbReference type="InterPro" id="IPR029063">
    <property type="entry name" value="SAM-dependent_MTases_sf"/>
</dbReference>
<evidence type="ECO:0000256" key="4">
    <source>
        <dbReference type="ARBA" id="ARBA00022842"/>
    </source>
</evidence>
<keyword evidence="4" id="KW-0460">Magnesium</keyword>
<keyword evidence="3" id="KW-0479">Metal-binding</keyword>
<proteinExistence type="predicted"/>
<dbReference type="GO" id="GO:0032259">
    <property type="term" value="P:methylation"/>
    <property type="evidence" value="ECO:0007669"/>
    <property type="project" value="UniProtKB-KW"/>
</dbReference>
<dbReference type="Proteomes" id="UP001054821">
    <property type="component" value="Chromosome 5"/>
</dbReference>
<comment type="caution">
    <text evidence="5">The sequence shown here is derived from an EMBL/GenBank/DDBJ whole genome shotgun (WGS) entry which is preliminary data.</text>
</comment>
<organism evidence="5 6">
    <name type="scientific">Prunus dulcis</name>
    <name type="common">Almond</name>
    <name type="synonym">Amygdalus dulcis</name>
    <dbReference type="NCBI Taxonomy" id="3755"/>
    <lineage>
        <taxon>Eukaryota</taxon>
        <taxon>Viridiplantae</taxon>
        <taxon>Streptophyta</taxon>
        <taxon>Embryophyta</taxon>
        <taxon>Tracheophyta</taxon>
        <taxon>Spermatophyta</taxon>
        <taxon>Magnoliopsida</taxon>
        <taxon>eudicotyledons</taxon>
        <taxon>Gunneridae</taxon>
        <taxon>Pentapetalae</taxon>
        <taxon>rosids</taxon>
        <taxon>fabids</taxon>
        <taxon>Rosales</taxon>
        <taxon>Rosaceae</taxon>
        <taxon>Amygdaloideae</taxon>
        <taxon>Amygdaleae</taxon>
        <taxon>Prunus</taxon>
    </lineage>
</organism>
<accession>A0AAD4VSP9</accession>
<keyword evidence="2" id="KW-0808">Transferase</keyword>
<evidence type="ECO:0000256" key="2">
    <source>
        <dbReference type="ARBA" id="ARBA00022679"/>
    </source>
</evidence>
<dbReference type="SUPFAM" id="SSF53335">
    <property type="entry name" value="S-adenosyl-L-methionine-dependent methyltransferases"/>
    <property type="match status" value="1"/>
</dbReference>
<evidence type="ECO:0000256" key="1">
    <source>
        <dbReference type="ARBA" id="ARBA00022603"/>
    </source>
</evidence>